<accession>A0A7R9CSI6</accession>
<protein>
    <submittedName>
        <fullName evidence="1">Uncharacterized protein</fullName>
    </submittedName>
</protein>
<name>A0A7R9CSI6_TIMCR</name>
<dbReference type="AlphaFoldDB" id="A0A7R9CSI6"/>
<dbReference type="EMBL" id="OC318305">
    <property type="protein sequence ID" value="CAD7401404.1"/>
    <property type="molecule type" value="Genomic_DNA"/>
</dbReference>
<gene>
    <name evidence="1" type="ORF">TCEB3V08_LOCUS5987</name>
</gene>
<sequence length="222" mass="24361">MSCVGKLGAAVYKDWSDFVQADPQADPRLCMFNLGPPCGHVYEKDVSVPEQVSEDHCGHTLKLREIVLEQLDQNYLSVACDEGVYAIARIRYINMVYNKPIHALSGADYTSKFWIKKAALNIYPTEIQTSISPSSVVELNTTSASANYATEAGHKHTRADGGAKLRLVTILRVYAPLVFRLTTLTAGVTYYSPLSSRHLMSPQPACHPLFSAISAAITSTIH</sequence>
<organism evidence="1">
    <name type="scientific">Timema cristinae</name>
    <name type="common">Walking stick</name>
    <dbReference type="NCBI Taxonomy" id="61476"/>
    <lineage>
        <taxon>Eukaryota</taxon>
        <taxon>Metazoa</taxon>
        <taxon>Ecdysozoa</taxon>
        <taxon>Arthropoda</taxon>
        <taxon>Hexapoda</taxon>
        <taxon>Insecta</taxon>
        <taxon>Pterygota</taxon>
        <taxon>Neoptera</taxon>
        <taxon>Polyneoptera</taxon>
        <taxon>Phasmatodea</taxon>
        <taxon>Timematodea</taxon>
        <taxon>Timematoidea</taxon>
        <taxon>Timematidae</taxon>
        <taxon>Timema</taxon>
    </lineage>
</organism>
<evidence type="ECO:0000313" key="1">
    <source>
        <dbReference type="EMBL" id="CAD7401404.1"/>
    </source>
</evidence>
<reference evidence="1" key="1">
    <citation type="submission" date="2020-11" db="EMBL/GenBank/DDBJ databases">
        <authorList>
            <person name="Tran Van P."/>
        </authorList>
    </citation>
    <scope>NUCLEOTIDE SEQUENCE</scope>
</reference>
<proteinExistence type="predicted"/>